<dbReference type="Gene3D" id="3.30.420.130">
    <property type="entry name" value="Dinitrogenase iron-molybdenum cofactor biosynthesis domain"/>
    <property type="match status" value="1"/>
</dbReference>
<dbReference type="Proteomes" id="UP000681041">
    <property type="component" value="Chromosome"/>
</dbReference>
<name>A0A8T8K220_9EURY</name>
<evidence type="ECO:0000313" key="3">
    <source>
        <dbReference type="Proteomes" id="UP000681041"/>
    </source>
</evidence>
<dbReference type="InterPro" id="IPR003731">
    <property type="entry name" value="Di-Nase_FeMo-co_biosynth"/>
</dbReference>
<accession>A0A8T8K220</accession>
<dbReference type="SUPFAM" id="SSF53146">
    <property type="entry name" value="Nitrogenase accessory factor-like"/>
    <property type="match status" value="1"/>
</dbReference>
<dbReference type="EMBL" id="CP058560">
    <property type="protein sequence ID" value="QUH22448.1"/>
    <property type="molecule type" value="Genomic_DNA"/>
</dbReference>
<dbReference type="KEGG" id="meme:HYG87_01050"/>
<dbReference type="InterPro" id="IPR036105">
    <property type="entry name" value="DiNase_FeMo-co_biosyn_sf"/>
</dbReference>
<organism evidence="2 3">
    <name type="scientific">Methanobacterium alkalithermotolerans</name>
    <dbReference type="NCBI Taxonomy" id="2731220"/>
    <lineage>
        <taxon>Archaea</taxon>
        <taxon>Methanobacteriati</taxon>
        <taxon>Methanobacteriota</taxon>
        <taxon>Methanomada group</taxon>
        <taxon>Methanobacteria</taxon>
        <taxon>Methanobacteriales</taxon>
        <taxon>Methanobacteriaceae</taxon>
        <taxon>Methanobacterium</taxon>
    </lineage>
</organism>
<dbReference type="OrthoDB" id="25911at2157"/>
<proteinExistence type="predicted"/>
<dbReference type="Pfam" id="PF02579">
    <property type="entry name" value="Nitro_FeMo-Co"/>
    <property type="match status" value="1"/>
</dbReference>
<gene>
    <name evidence="2" type="ORF">HYG87_01050</name>
</gene>
<evidence type="ECO:0000313" key="2">
    <source>
        <dbReference type="EMBL" id="QUH22448.1"/>
    </source>
</evidence>
<reference evidence="2" key="1">
    <citation type="submission" date="2020-07" db="EMBL/GenBank/DDBJ databases">
        <title>Methanobacterium. sp. MethCan genome.</title>
        <authorList>
            <person name="Postec A."/>
            <person name="Quemeneur M."/>
        </authorList>
    </citation>
    <scope>NUCLEOTIDE SEQUENCE</scope>
    <source>
        <strain evidence="2">MethCAN</strain>
    </source>
</reference>
<dbReference type="PANTHER" id="PTHR42983:SF1">
    <property type="entry name" value="IRON-MOLYBDENUM PROTEIN"/>
    <property type="match status" value="1"/>
</dbReference>
<evidence type="ECO:0000259" key="1">
    <source>
        <dbReference type="Pfam" id="PF02579"/>
    </source>
</evidence>
<protein>
    <submittedName>
        <fullName evidence="2">NifB/NifX family molybdenum-iron cluster-binding protein</fullName>
    </submittedName>
</protein>
<dbReference type="GeneID" id="64819308"/>
<dbReference type="PANTHER" id="PTHR42983">
    <property type="entry name" value="DINITROGENASE IRON-MOLYBDENUM COFACTOR PROTEIN-RELATED"/>
    <property type="match status" value="1"/>
</dbReference>
<dbReference type="InterPro" id="IPR033913">
    <property type="entry name" value="MTH1175_dom"/>
</dbReference>
<dbReference type="CDD" id="cd00851">
    <property type="entry name" value="MTH1175"/>
    <property type="match status" value="1"/>
</dbReference>
<feature type="domain" description="Dinitrogenase iron-molybdenum cofactor biosynthesis" evidence="1">
    <location>
        <begin position="13"/>
        <end position="105"/>
    </location>
</feature>
<keyword evidence="3" id="KW-1185">Reference proteome</keyword>
<sequence>MKIAIASQGRDIESQTSDLFGRSRDFIILEMVDDKIVTIESVENPFRKDKAAGNLAAQFLAGENINILITGKLGHVALRVLNNASITAYKSHRGTVKQNINLYQQGKLTKLSNLQAGFPTGK</sequence>
<dbReference type="RefSeq" id="WP_211533393.1">
    <property type="nucleotide sequence ID" value="NZ_CP058560.1"/>
</dbReference>
<dbReference type="AlphaFoldDB" id="A0A8T8K220"/>